<keyword evidence="2" id="KW-1185">Reference proteome</keyword>
<sequence>MGPGQHSEIEDGKVNDVERSTSVDQALADVLTAIDTASRTLALQRVAGLACGGDRQRLAACLGTMTPDQLTEVAAAARLLSAEAEQALARQDPVTIVRPTPND</sequence>
<proteinExistence type="predicted"/>
<dbReference type="Proteomes" id="UP000295258">
    <property type="component" value="Unassembled WGS sequence"/>
</dbReference>
<evidence type="ECO:0000313" key="2">
    <source>
        <dbReference type="Proteomes" id="UP000295258"/>
    </source>
</evidence>
<comment type="caution">
    <text evidence="1">The sequence shown here is derived from an EMBL/GenBank/DDBJ whole genome shotgun (WGS) entry which is preliminary data.</text>
</comment>
<dbReference type="EMBL" id="SMKO01000002">
    <property type="protein sequence ID" value="TDD12531.1"/>
    <property type="molecule type" value="Genomic_DNA"/>
</dbReference>
<dbReference type="AlphaFoldDB" id="A0A4R4W3S0"/>
<reference evidence="1 2" key="1">
    <citation type="submission" date="2019-03" db="EMBL/GenBank/DDBJ databases">
        <title>Draft genome sequences of novel Actinobacteria.</title>
        <authorList>
            <person name="Sahin N."/>
            <person name="Ay H."/>
            <person name="Saygin H."/>
        </authorList>
    </citation>
    <scope>NUCLEOTIDE SEQUENCE [LARGE SCALE GENOMIC DNA]</scope>
    <source>
        <strain evidence="1 2">KC310</strain>
    </source>
</reference>
<evidence type="ECO:0000313" key="1">
    <source>
        <dbReference type="EMBL" id="TDD12531.1"/>
    </source>
</evidence>
<accession>A0A4R4W3S0</accession>
<protein>
    <submittedName>
        <fullName evidence="1">Uncharacterized protein</fullName>
    </submittedName>
</protein>
<organism evidence="1 2">
    <name type="scientific">Nonomuraea deserti</name>
    <dbReference type="NCBI Taxonomy" id="1848322"/>
    <lineage>
        <taxon>Bacteria</taxon>
        <taxon>Bacillati</taxon>
        <taxon>Actinomycetota</taxon>
        <taxon>Actinomycetes</taxon>
        <taxon>Streptosporangiales</taxon>
        <taxon>Streptosporangiaceae</taxon>
        <taxon>Nonomuraea</taxon>
    </lineage>
</organism>
<name>A0A4R4W3S0_9ACTN</name>
<gene>
    <name evidence="1" type="ORF">E1292_01415</name>
</gene>